<evidence type="ECO:0000256" key="6">
    <source>
        <dbReference type="PROSITE-ProRule" id="PRU00169"/>
    </source>
</evidence>
<accession>A0A7C4GHK1</accession>
<dbReference type="GO" id="GO:0005829">
    <property type="term" value="C:cytosol"/>
    <property type="evidence" value="ECO:0007669"/>
    <property type="project" value="TreeGrafter"/>
</dbReference>
<evidence type="ECO:0000256" key="4">
    <source>
        <dbReference type="ARBA" id="ARBA00023125"/>
    </source>
</evidence>
<keyword evidence="2" id="KW-0902">Two-component regulatory system</keyword>
<comment type="caution">
    <text evidence="8">The sequence shown here is derived from an EMBL/GenBank/DDBJ whole genome shotgun (WGS) entry which is preliminary data.</text>
</comment>
<dbReference type="Pfam" id="PF00072">
    <property type="entry name" value="Response_reg"/>
    <property type="match status" value="1"/>
</dbReference>
<evidence type="ECO:0000313" key="8">
    <source>
        <dbReference type="EMBL" id="HGK27419.1"/>
    </source>
</evidence>
<dbReference type="GO" id="GO:0000976">
    <property type="term" value="F:transcription cis-regulatory region binding"/>
    <property type="evidence" value="ECO:0007669"/>
    <property type="project" value="TreeGrafter"/>
</dbReference>
<dbReference type="SMART" id="SM00448">
    <property type="entry name" value="REC"/>
    <property type="match status" value="1"/>
</dbReference>
<evidence type="ECO:0000256" key="1">
    <source>
        <dbReference type="ARBA" id="ARBA00022553"/>
    </source>
</evidence>
<sequence>MKILVVDDEPRYCQLVADHLRDSGHDVVTETSGEAAAKLLQTVPFDVVVTDLVMKPVDGMAVLNAARAAHPDTDVVMLTAHGTVPTAVAAMRAGADDFIIKGVSLDELAVRIERIAERRRLRRENAALFL</sequence>
<keyword evidence="5" id="KW-0804">Transcription</keyword>
<protein>
    <submittedName>
        <fullName evidence="8">Response regulator</fullName>
    </submittedName>
</protein>
<evidence type="ECO:0000256" key="3">
    <source>
        <dbReference type="ARBA" id="ARBA00023015"/>
    </source>
</evidence>
<evidence type="ECO:0000259" key="7">
    <source>
        <dbReference type="PROSITE" id="PS50110"/>
    </source>
</evidence>
<dbReference type="GO" id="GO:0032993">
    <property type="term" value="C:protein-DNA complex"/>
    <property type="evidence" value="ECO:0007669"/>
    <property type="project" value="TreeGrafter"/>
</dbReference>
<keyword evidence="1 6" id="KW-0597">Phosphoprotein</keyword>
<feature type="domain" description="Response regulatory" evidence="7">
    <location>
        <begin position="2"/>
        <end position="116"/>
    </location>
</feature>
<dbReference type="GO" id="GO:0006355">
    <property type="term" value="P:regulation of DNA-templated transcription"/>
    <property type="evidence" value="ECO:0007669"/>
    <property type="project" value="TreeGrafter"/>
</dbReference>
<dbReference type="AlphaFoldDB" id="A0A7C4GHK1"/>
<dbReference type="InterPro" id="IPR001789">
    <property type="entry name" value="Sig_transdc_resp-reg_receiver"/>
</dbReference>
<dbReference type="EMBL" id="DSUT01000012">
    <property type="protein sequence ID" value="HGK27419.1"/>
    <property type="molecule type" value="Genomic_DNA"/>
</dbReference>
<reference evidence="8" key="1">
    <citation type="journal article" date="2020" name="mSystems">
        <title>Genome- and Community-Level Interaction Insights into Carbon Utilization and Element Cycling Functions of Hydrothermarchaeota in Hydrothermal Sediment.</title>
        <authorList>
            <person name="Zhou Z."/>
            <person name="Liu Y."/>
            <person name="Xu W."/>
            <person name="Pan J."/>
            <person name="Luo Z.H."/>
            <person name="Li M."/>
        </authorList>
    </citation>
    <scope>NUCLEOTIDE SEQUENCE [LARGE SCALE GENOMIC DNA]</scope>
    <source>
        <strain evidence="8">SpSt-488</strain>
    </source>
</reference>
<dbReference type="PANTHER" id="PTHR48111:SF1">
    <property type="entry name" value="TWO-COMPONENT RESPONSE REGULATOR ORR33"/>
    <property type="match status" value="1"/>
</dbReference>
<feature type="modified residue" description="4-aspartylphosphate" evidence="6">
    <location>
        <position position="51"/>
    </location>
</feature>
<evidence type="ECO:0000256" key="5">
    <source>
        <dbReference type="ARBA" id="ARBA00023163"/>
    </source>
</evidence>
<dbReference type="InterPro" id="IPR011006">
    <property type="entry name" value="CheY-like_superfamily"/>
</dbReference>
<dbReference type="SUPFAM" id="SSF52172">
    <property type="entry name" value="CheY-like"/>
    <property type="match status" value="1"/>
</dbReference>
<dbReference type="InterPro" id="IPR039420">
    <property type="entry name" value="WalR-like"/>
</dbReference>
<dbReference type="Gene3D" id="3.40.50.2300">
    <property type="match status" value="1"/>
</dbReference>
<organism evidence="8">
    <name type="scientific">candidate division WOR-3 bacterium</name>
    <dbReference type="NCBI Taxonomy" id="2052148"/>
    <lineage>
        <taxon>Bacteria</taxon>
        <taxon>Bacteria division WOR-3</taxon>
    </lineage>
</organism>
<dbReference type="GO" id="GO:0000156">
    <property type="term" value="F:phosphorelay response regulator activity"/>
    <property type="evidence" value="ECO:0007669"/>
    <property type="project" value="TreeGrafter"/>
</dbReference>
<gene>
    <name evidence="8" type="ORF">ENS41_00495</name>
</gene>
<evidence type="ECO:0000256" key="2">
    <source>
        <dbReference type="ARBA" id="ARBA00023012"/>
    </source>
</evidence>
<name>A0A7C4GHK1_UNCW3</name>
<dbReference type="PANTHER" id="PTHR48111">
    <property type="entry name" value="REGULATOR OF RPOS"/>
    <property type="match status" value="1"/>
</dbReference>
<keyword evidence="3" id="KW-0805">Transcription regulation</keyword>
<proteinExistence type="predicted"/>
<dbReference type="PROSITE" id="PS50110">
    <property type="entry name" value="RESPONSE_REGULATORY"/>
    <property type="match status" value="1"/>
</dbReference>
<keyword evidence="4" id="KW-0238">DNA-binding</keyword>